<reference evidence="2 3" key="1">
    <citation type="journal article" date="2014" name="Genome Announc.">
        <title>Draft genome sequences of eight enterohepatic helicobacter species isolated from both laboratory and wild rodents.</title>
        <authorList>
            <person name="Sheh A."/>
            <person name="Shen Z."/>
            <person name="Fox J.G."/>
        </authorList>
    </citation>
    <scope>NUCLEOTIDE SEQUENCE [LARGE SCALE GENOMIC DNA]</scope>
    <source>
        <strain evidence="2 3">MIT 01-6451</strain>
    </source>
</reference>
<evidence type="ECO:0000259" key="1">
    <source>
        <dbReference type="SMART" id="SM00867"/>
    </source>
</evidence>
<dbReference type="InterPro" id="IPR007372">
    <property type="entry name" value="Lipid/polyisoprenoid-bd_YceI"/>
</dbReference>
<evidence type="ECO:0000313" key="3">
    <source>
        <dbReference type="Proteomes" id="UP000029707"/>
    </source>
</evidence>
<dbReference type="OrthoDB" id="5320699at2"/>
<keyword evidence="3" id="KW-1185">Reference proteome</keyword>
<dbReference type="Gene3D" id="2.40.128.110">
    <property type="entry name" value="Lipid/polyisoprenoid-binding, YceI-like"/>
    <property type="match status" value="1"/>
</dbReference>
<sequence length="203" mass="22793">MFRQNTRHKGYMQGGFEKLLYSLIFGILLISISTTQAYSAPSQSNGAFTIKQDSHIGFKATKFGFISVDGVFKDFSGDLKLDNDNILSLRGEVKAASVFTDNKKRDTHLLESDFLDVNLYPTSHFVMTRYEMVDNTNKDSIKGKIYGELSLHGTTLPIVLNSLLNLNTLELTLEGEINIKNFGIIGSKMNSDTIELHIKTLWK</sequence>
<dbReference type="SMART" id="SM00867">
    <property type="entry name" value="YceI"/>
    <property type="match status" value="1"/>
</dbReference>
<proteinExistence type="predicted"/>
<dbReference type="EMBL" id="JRMQ02000002">
    <property type="protein sequence ID" value="TLE02878.1"/>
    <property type="molecule type" value="Genomic_DNA"/>
</dbReference>
<comment type="caution">
    <text evidence="2">The sequence shown here is derived from an EMBL/GenBank/DDBJ whole genome shotgun (WGS) entry which is preliminary data.</text>
</comment>
<gene>
    <name evidence="2" type="ORF">LS65_002850</name>
</gene>
<protein>
    <submittedName>
        <fullName evidence="2">YceI family protein</fullName>
    </submittedName>
</protein>
<dbReference type="PANTHER" id="PTHR34406">
    <property type="entry name" value="PROTEIN YCEI"/>
    <property type="match status" value="1"/>
</dbReference>
<dbReference type="AlphaFoldDB" id="A0A4U8TUY8"/>
<dbReference type="Pfam" id="PF04264">
    <property type="entry name" value="YceI"/>
    <property type="match status" value="1"/>
</dbReference>
<dbReference type="SUPFAM" id="SSF101874">
    <property type="entry name" value="YceI-like"/>
    <property type="match status" value="1"/>
</dbReference>
<organism evidence="2 3">
    <name type="scientific">Helicobacter japonicus</name>
    <dbReference type="NCBI Taxonomy" id="425400"/>
    <lineage>
        <taxon>Bacteria</taxon>
        <taxon>Pseudomonadati</taxon>
        <taxon>Campylobacterota</taxon>
        <taxon>Epsilonproteobacteria</taxon>
        <taxon>Campylobacterales</taxon>
        <taxon>Helicobacteraceae</taxon>
        <taxon>Helicobacter</taxon>
    </lineage>
</organism>
<evidence type="ECO:0000313" key="2">
    <source>
        <dbReference type="EMBL" id="TLE02878.1"/>
    </source>
</evidence>
<name>A0A4U8TUY8_9HELI</name>
<dbReference type="RefSeq" id="WP_052061122.1">
    <property type="nucleotide sequence ID" value="NZ_CAJUDB010000001.1"/>
</dbReference>
<dbReference type="PANTHER" id="PTHR34406:SF1">
    <property type="entry name" value="PROTEIN YCEI"/>
    <property type="match status" value="1"/>
</dbReference>
<feature type="domain" description="Lipid/polyisoprenoid-binding YceI-like" evidence="1">
    <location>
        <begin position="47"/>
        <end position="203"/>
    </location>
</feature>
<dbReference type="Proteomes" id="UP000029707">
    <property type="component" value="Unassembled WGS sequence"/>
</dbReference>
<dbReference type="InterPro" id="IPR036761">
    <property type="entry name" value="TTHA0802/YceI-like_sf"/>
</dbReference>
<accession>A0A4U8TUY8</accession>